<feature type="binding site" evidence="9">
    <location>
        <position position="129"/>
    </location>
    <ligand>
        <name>Fe cation</name>
        <dbReference type="ChEBI" id="CHEBI:24875"/>
    </ligand>
</feature>
<reference evidence="10" key="1">
    <citation type="submission" date="2021-01" db="EMBL/GenBank/DDBJ databases">
        <title>Genomic Encyclopedia of Type Strains, Phase IV (KMG-IV): sequencing the most valuable type-strain genomes for metagenomic binning, comparative biology and taxonomic classification.</title>
        <authorList>
            <person name="Goeker M."/>
        </authorList>
    </citation>
    <scope>NUCLEOTIDE SEQUENCE</scope>
    <source>
        <strain evidence="10">DSM 23230</strain>
    </source>
</reference>
<dbReference type="Gene3D" id="3.30.1490.190">
    <property type="match status" value="1"/>
</dbReference>
<feature type="binding site" evidence="9">
    <location>
        <position position="91"/>
    </location>
    <ligand>
        <name>Fe cation</name>
        <dbReference type="ChEBI" id="CHEBI:24875"/>
    </ligand>
</feature>
<dbReference type="SUPFAM" id="SSF46785">
    <property type="entry name" value="Winged helix' DNA-binding domain"/>
    <property type="match status" value="1"/>
</dbReference>
<feature type="binding site" evidence="8">
    <location>
        <position position="137"/>
    </location>
    <ligand>
        <name>Zn(2+)</name>
        <dbReference type="ChEBI" id="CHEBI:29105"/>
    </ligand>
</feature>
<dbReference type="InterPro" id="IPR036390">
    <property type="entry name" value="WH_DNA-bd_sf"/>
</dbReference>
<protein>
    <submittedName>
        <fullName evidence="10">Fur family ferric uptake transcriptional regulator</fullName>
    </submittedName>
</protein>
<name>A0A938XP26_9FIRM</name>
<dbReference type="CDD" id="cd07153">
    <property type="entry name" value="Fur_like"/>
    <property type="match status" value="1"/>
</dbReference>
<evidence type="ECO:0000256" key="1">
    <source>
        <dbReference type="ARBA" id="ARBA00007957"/>
    </source>
</evidence>
<dbReference type="InterPro" id="IPR036388">
    <property type="entry name" value="WH-like_DNA-bd_sf"/>
</dbReference>
<evidence type="ECO:0000256" key="5">
    <source>
        <dbReference type="ARBA" id="ARBA00023015"/>
    </source>
</evidence>
<sequence length="142" mass="16675">MADLNSLKNILAANNYKLTSQRKQILKVLLDSQGEHLSAEDIYEILKEDNPGIGLATVYRTLELFCELGLVQELDFDEERKRYEVEGEGAHHHHLICLNCNKIIEFNDEILEDFEQNLQQEYNFEVTEHKMKFYGYCKDCKE</sequence>
<comment type="cofactor">
    <cofactor evidence="8">
        <name>Zn(2+)</name>
        <dbReference type="ChEBI" id="CHEBI:29105"/>
    </cofactor>
    <text evidence="8">Binds 1 zinc ion per subunit.</text>
</comment>
<evidence type="ECO:0000256" key="3">
    <source>
        <dbReference type="ARBA" id="ARBA00022723"/>
    </source>
</evidence>
<dbReference type="PANTHER" id="PTHR33202">
    <property type="entry name" value="ZINC UPTAKE REGULATION PROTEIN"/>
    <property type="match status" value="1"/>
</dbReference>
<keyword evidence="3 8" id="KW-0479">Metal-binding</keyword>
<dbReference type="GO" id="GO:1900376">
    <property type="term" value="P:regulation of secondary metabolite biosynthetic process"/>
    <property type="evidence" value="ECO:0007669"/>
    <property type="project" value="TreeGrafter"/>
</dbReference>
<dbReference type="Proteomes" id="UP000774000">
    <property type="component" value="Unassembled WGS sequence"/>
</dbReference>
<evidence type="ECO:0000256" key="8">
    <source>
        <dbReference type="PIRSR" id="PIRSR602481-1"/>
    </source>
</evidence>
<dbReference type="GO" id="GO:0008270">
    <property type="term" value="F:zinc ion binding"/>
    <property type="evidence" value="ECO:0007669"/>
    <property type="project" value="TreeGrafter"/>
</dbReference>
<proteinExistence type="inferred from homology"/>
<evidence type="ECO:0000256" key="9">
    <source>
        <dbReference type="PIRSR" id="PIRSR602481-2"/>
    </source>
</evidence>
<evidence type="ECO:0000256" key="2">
    <source>
        <dbReference type="ARBA" id="ARBA00022491"/>
    </source>
</evidence>
<evidence type="ECO:0000256" key="4">
    <source>
        <dbReference type="ARBA" id="ARBA00022833"/>
    </source>
</evidence>
<evidence type="ECO:0000313" key="10">
    <source>
        <dbReference type="EMBL" id="MBM7556137.1"/>
    </source>
</evidence>
<dbReference type="PANTHER" id="PTHR33202:SF7">
    <property type="entry name" value="FERRIC UPTAKE REGULATION PROTEIN"/>
    <property type="match status" value="1"/>
</dbReference>
<accession>A0A938XP26</accession>
<dbReference type="AlphaFoldDB" id="A0A938XP26"/>
<comment type="caution">
    <text evidence="10">The sequence shown here is derived from an EMBL/GenBank/DDBJ whole genome shotgun (WGS) entry which is preliminary data.</text>
</comment>
<keyword evidence="6" id="KW-0238">DNA-binding</keyword>
<keyword evidence="4 8" id="KW-0862">Zinc</keyword>
<keyword evidence="2" id="KW-0678">Repressor</keyword>
<evidence type="ECO:0000313" key="11">
    <source>
        <dbReference type="Proteomes" id="UP000774000"/>
    </source>
</evidence>
<dbReference type="InterPro" id="IPR002481">
    <property type="entry name" value="FUR"/>
</dbReference>
<organism evidence="10 11">
    <name type="scientific">Halanaerobacter jeridensis</name>
    <dbReference type="NCBI Taxonomy" id="706427"/>
    <lineage>
        <taxon>Bacteria</taxon>
        <taxon>Bacillati</taxon>
        <taxon>Bacillota</taxon>
        <taxon>Clostridia</taxon>
        <taxon>Halanaerobiales</taxon>
        <taxon>Halobacteroidaceae</taxon>
        <taxon>Halanaerobacter</taxon>
    </lineage>
</organism>
<keyword evidence="9" id="KW-0408">Iron</keyword>
<feature type="binding site" evidence="8">
    <location>
        <position position="140"/>
    </location>
    <ligand>
        <name>Zn(2+)</name>
        <dbReference type="ChEBI" id="CHEBI:29105"/>
    </ligand>
</feature>
<feature type="binding site" evidence="9">
    <location>
        <position position="112"/>
    </location>
    <ligand>
        <name>Fe cation</name>
        <dbReference type="ChEBI" id="CHEBI:24875"/>
    </ligand>
</feature>
<dbReference type="GO" id="GO:0000976">
    <property type="term" value="F:transcription cis-regulatory region binding"/>
    <property type="evidence" value="ECO:0007669"/>
    <property type="project" value="TreeGrafter"/>
</dbReference>
<feature type="binding site" evidence="8">
    <location>
        <position position="97"/>
    </location>
    <ligand>
        <name>Zn(2+)</name>
        <dbReference type="ChEBI" id="CHEBI:29105"/>
    </ligand>
</feature>
<keyword evidence="11" id="KW-1185">Reference proteome</keyword>
<feature type="binding site" evidence="8">
    <location>
        <position position="100"/>
    </location>
    <ligand>
        <name>Zn(2+)</name>
        <dbReference type="ChEBI" id="CHEBI:29105"/>
    </ligand>
</feature>
<dbReference type="Pfam" id="PF01475">
    <property type="entry name" value="FUR"/>
    <property type="match status" value="1"/>
</dbReference>
<dbReference type="GO" id="GO:0045892">
    <property type="term" value="P:negative regulation of DNA-templated transcription"/>
    <property type="evidence" value="ECO:0007669"/>
    <property type="project" value="TreeGrafter"/>
</dbReference>
<keyword evidence="7" id="KW-0804">Transcription</keyword>
<gene>
    <name evidence="10" type="ORF">JOC47_000973</name>
</gene>
<evidence type="ECO:0000256" key="6">
    <source>
        <dbReference type="ARBA" id="ARBA00023125"/>
    </source>
</evidence>
<dbReference type="RefSeq" id="WP_204700852.1">
    <property type="nucleotide sequence ID" value="NZ_JAFBDQ010000004.1"/>
</dbReference>
<evidence type="ECO:0000256" key="7">
    <source>
        <dbReference type="ARBA" id="ARBA00023163"/>
    </source>
</evidence>
<dbReference type="Gene3D" id="1.10.10.10">
    <property type="entry name" value="Winged helix-like DNA-binding domain superfamily/Winged helix DNA-binding domain"/>
    <property type="match status" value="1"/>
</dbReference>
<dbReference type="FunFam" id="1.10.10.10:FF:000051">
    <property type="entry name" value="Fur family transcriptional regulator"/>
    <property type="match status" value="1"/>
</dbReference>
<dbReference type="EMBL" id="JAFBDQ010000004">
    <property type="protein sequence ID" value="MBM7556137.1"/>
    <property type="molecule type" value="Genomic_DNA"/>
</dbReference>
<dbReference type="InterPro" id="IPR043135">
    <property type="entry name" value="Fur_C"/>
</dbReference>
<comment type="similarity">
    <text evidence="1">Belongs to the Fur family.</text>
</comment>
<keyword evidence="5" id="KW-0805">Transcription regulation</keyword>
<comment type="cofactor">
    <cofactor evidence="9">
        <name>Mn(2+)</name>
        <dbReference type="ChEBI" id="CHEBI:29035"/>
    </cofactor>
    <cofactor evidence="9">
        <name>Fe(2+)</name>
        <dbReference type="ChEBI" id="CHEBI:29033"/>
    </cofactor>
    <text evidence="9">Binds 1 Mn(2+) or Fe(2+) ion per subunit.</text>
</comment>
<dbReference type="GO" id="GO:0003700">
    <property type="term" value="F:DNA-binding transcription factor activity"/>
    <property type="evidence" value="ECO:0007669"/>
    <property type="project" value="InterPro"/>
</dbReference>